<proteinExistence type="predicted"/>
<reference evidence="2 3" key="1">
    <citation type="journal article" date="2011" name="J. Bacteriol.">
        <title>Complete genome sequence of Mycoplasma haemofelis, a hemotropic mycoplasma.</title>
        <authorList>
            <person name="Barker E.N."/>
            <person name="Helps C.R."/>
            <person name="Peters I.R."/>
            <person name="Darby A.C."/>
            <person name="Radford A.D."/>
            <person name="Tasker S."/>
        </authorList>
    </citation>
    <scope>NUCLEOTIDE SEQUENCE [LARGE SCALE GENOMIC DNA]</scope>
    <source>
        <strain evidence="2 3">Langford 1</strain>
    </source>
</reference>
<name>E8ZHC3_MYCHL</name>
<evidence type="ECO:0000313" key="2">
    <source>
        <dbReference type="EMBL" id="CBY92544.1"/>
    </source>
</evidence>
<sequence length="198" mass="21838">MAIKPSILIPSTVAATGAFVGGYFLVKELNGSNHKTIKDQLGESLMIASDSSDKWDARKQSLSSATPESLVEDLKSIKDNSPSGDKIKAWCLSNASVEFKDDKDMRYLNVRTYCTYKVKDKLSKAVRDQGDSDWATASNKVKTPSSGVILSPAMEKVKAELTKDSPNNDALKNWCKDILDSMYENDSNFRDADSYCTK</sequence>
<dbReference type="HOGENOM" id="CLU_087258_1_0_14"/>
<dbReference type="EMBL" id="FR773153">
    <property type="protein sequence ID" value="CBY92544.1"/>
    <property type="molecule type" value="Genomic_DNA"/>
</dbReference>
<keyword evidence="3" id="KW-1185">Reference proteome</keyword>
<dbReference type="AlphaFoldDB" id="E8ZHC3"/>
<protein>
    <submittedName>
        <fullName evidence="2">Uncharacterized protein</fullName>
    </submittedName>
</protein>
<accession>E8ZHC3</accession>
<feature type="transmembrane region" description="Helical" evidence="1">
    <location>
        <begin position="6"/>
        <end position="26"/>
    </location>
</feature>
<dbReference type="KEGG" id="mha:HF1_05360"/>
<gene>
    <name evidence="2" type="ordered locus">HF1_05360</name>
</gene>
<dbReference type="Proteomes" id="UP000008637">
    <property type="component" value="Chromosome"/>
</dbReference>
<evidence type="ECO:0000256" key="1">
    <source>
        <dbReference type="SAM" id="Phobius"/>
    </source>
</evidence>
<evidence type="ECO:0000313" key="3">
    <source>
        <dbReference type="Proteomes" id="UP000008637"/>
    </source>
</evidence>
<keyword evidence="1" id="KW-1133">Transmembrane helix</keyword>
<dbReference type="OrthoDB" id="401788at2"/>
<keyword evidence="1" id="KW-0812">Transmembrane</keyword>
<organism evidence="2 3">
    <name type="scientific">Mycoplasma haemofelis (strain Langford 1)</name>
    <name type="common">Haemobartonella felis</name>
    <dbReference type="NCBI Taxonomy" id="941640"/>
    <lineage>
        <taxon>Bacteria</taxon>
        <taxon>Bacillati</taxon>
        <taxon>Mycoplasmatota</taxon>
        <taxon>Mollicutes</taxon>
        <taxon>Mycoplasmataceae</taxon>
        <taxon>Mycoplasma</taxon>
    </lineage>
</organism>
<keyword evidence="1" id="KW-0472">Membrane</keyword>